<evidence type="ECO:0000256" key="6">
    <source>
        <dbReference type="RuleBase" id="RU003815"/>
    </source>
</evidence>
<dbReference type="InterPro" id="IPR014721">
    <property type="entry name" value="Ribsml_uS5_D2-typ_fold_subgr"/>
</dbReference>
<dbReference type="InterPro" id="IPR020568">
    <property type="entry name" value="Ribosomal_Su5_D2-typ_SF"/>
</dbReference>
<evidence type="ECO:0000256" key="3">
    <source>
        <dbReference type="ARBA" id="ARBA00023274"/>
    </source>
</evidence>
<dbReference type="EMBL" id="CP011232">
    <property type="protein sequence ID" value="AKI98122.1"/>
    <property type="molecule type" value="Genomic_DNA"/>
</dbReference>
<dbReference type="OrthoDB" id="9803965at2"/>
<proteinExistence type="inferred from homology"/>
<dbReference type="Proteomes" id="UP000035159">
    <property type="component" value="Chromosome"/>
</dbReference>
<comment type="similarity">
    <text evidence="1 5 6">Belongs to the universal ribosomal protein uS9 family.</text>
</comment>
<keyword evidence="3 5" id="KW-0687">Ribonucleoprotein</keyword>
<dbReference type="AlphaFoldDB" id="A0A0G2Z985"/>
<evidence type="ECO:0000256" key="1">
    <source>
        <dbReference type="ARBA" id="ARBA00005251"/>
    </source>
</evidence>
<dbReference type="SUPFAM" id="SSF54211">
    <property type="entry name" value="Ribosomal protein S5 domain 2-like"/>
    <property type="match status" value="1"/>
</dbReference>
<dbReference type="InterPro" id="IPR000754">
    <property type="entry name" value="Ribosomal_uS9"/>
</dbReference>
<dbReference type="GO" id="GO:0006412">
    <property type="term" value="P:translation"/>
    <property type="evidence" value="ECO:0007669"/>
    <property type="project" value="UniProtKB-UniRule"/>
</dbReference>
<dbReference type="Gene3D" id="3.30.230.10">
    <property type="match status" value="1"/>
</dbReference>
<evidence type="ECO:0000313" key="8">
    <source>
        <dbReference type="Proteomes" id="UP000035159"/>
    </source>
</evidence>
<name>A0A0G2Z985_9BACT</name>
<sequence>MAGLIEYYGTGRRKSSVARVRLRPGNGKFRINGKEYNDLKSYLHNDAWVRHALRPLILTETLGKFDIVMRVSGGGLSGQAGAIRLGISRALVEFNTDLKPLLKKEGLLTSDSRVVERKKYGLKKARRAPQFSKR</sequence>
<dbReference type="KEGG" id="kpf:IX53_10115"/>
<dbReference type="HAMAP" id="MF_00532_B">
    <property type="entry name" value="Ribosomal_uS9_B"/>
    <property type="match status" value="1"/>
</dbReference>
<dbReference type="STRING" id="1330330.IX53_10115"/>
<evidence type="ECO:0000256" key="5">
    <source>
        <dbReference type="HAMAP-Rule" id="MF_00532"/>
    </source>
</evidence>
<keyword evidence="8" id="KW-1185">Reference proteome</keyword>
<evidence type="ECO:0000313" key="7">
    <source>
        <dbReference type="EMBL" id="AKI98122.1"/>
    </source>
</evidence>
<dbReference type="GO" id="GO:0003735">
    <property type="term" value="F:structural constituent of ribosome"/>
    <property type="evidence" value="ECO:0007669"/>
    <property type="project" value="InterPro"/>
</dbReference>
<keyword evidence="2 5" id="KW-0689">Ribosomal protein</keyword>
<dbReference type="NCBIfam" id="NF001099">
    <property type="entry name" value="PRK00132.1"/>
    <property type="match status" value="1"/>
</dbReference>
<dbReference type="FunFam" id="3.30.230.10:FF:000001">
    <property type="entry name" value="30S ribosomal protein S9"/>
    <property type="match status" value="1"/>
</dbReference>
<dbReference type="GO" id="GO:0003723">
    <property type="term" value="F:RNA binding"/>
    <property type="evidence" value="ECO:0007669"/>
    <property type="project" value="TreeGrafter"/>
</dbReference>
<reference evidence="7 8" key="1">
    <citation type="submission" date="2015-04" db="EMBL/GenBank/DDBJ databases">
        <title>Complete Genome Sequence of Kosmotoga pacifica SLHLJ1.</title>
        <authorList>
            <person name="Jiang L.J."/>
            <person name="Shao Z.Z."/>
            <person name="Jebbar M."/>
        </authorList>
    </citation>
    <scope>NUCLEOTIDE SEQUENCE [LARGE SCALE GENOMIC DNA]</scope>
    <source>
        <strain evidence="7 8">SLHLJ1</strain>
    </source>
</reference>
<evidence type="ECO:0000256" key="4">
    <source>
        <dbReference type="ARBA" id="ARBA00035259"/>
    </source>
</evidence>
<accession>A0A0G2Z985</accession>
<dbReference type="PANTHER" id="PTHR21569:SF1">
    <property type="entry name" value="SMALL RIBOSOMAL SUBUNIT PROTEIN US9M"/>
    <property type="match status" value="1"/>
</dbReference>
<dbReference type="PROSITE" id="PS00360">
    <property type="entry name" value="RIBOSOMAL_S9"/>
    <property type="match status" value="1"/>
</dbReference>
<dbReference type="PANTHER" id="PTHR21569">
    <property type="entry name" value="RIBOSOMAL PROTEIN S9"/>
    <property type="match status" value="1"/>
</dbReference>
<dbReference type="Pfam" id="PF00380">
    <property type="entry name" value="Ribosomal_S9"/>
    <property type="match status" value="1"/>
</dbReference>
<organism evidence="7 8">
    <name type="scientific">Kosmotoga pacifica</name>
    <dbReference type="NCBI Taxonomy" id="1330330"/>
    <lineage>
        <taxon>Bacteria</taxon>
        <taxon>Thermotogati</taxon>
        <taxon>Thermotogota</taxon>
        <taxon>Thermotogae</taxon>
        <taxon>Kosmotogales</taxon>
        <taxon>Kosmotogaceae</taxon>
        <taxon>Kosmotoga</taxon>
    </lineage>
</organism>
<dbReference type="InterPro" id="IPR023035">
    <property type="entry name" value="Ribosomal_uS9_bac/plastid"/>
</dbReference>
<dbReference type="GO" id="GO:0022627">
    <property type="term" value="C:cytosolic small ribosomal subunit"/>
    <property type="evidence" value="ECO:0007669"/>
    <property type="project" value="TreeGrafter"/>
</dbReference>
<gene>
    <name evidence="5" type="primary">rpsI</name>
    <name evidence="7" type="ORF">IX53_10115</name>
</gene>
<dbReference type="InterPro" id="IPR020574">
    <property type="entry name" value="Ribosomal_uS9_CS"/>
</dbReference>
<dbReference type="RefSeq" id="WP_047755257.1">
    <property type="nucleotide sequence ID" value="NZ_CAJUHA010000010.1"/>
</dbReference>
<protein>
    <recommendedName>
        <fullName evidence="4 5">Small ribosomal subunit protein uS9</fullName>
    </recommendedName>
</protein>
<dbReference type="PATRIC" id="fig|1330330.3.peg.2056"/>
<evidence type="ECO:0000256" key="2">
    <source>
        <dbReference type="ARBA" id="ARBA00022980"/>
    </source>
</evidence>